<evidence type="ECO:0000313" key="1">
    <source>
        <dbReference type="EMBL" id="RXI06142.1"/>
    </source>
</evidence>
<organism evidence="1 2">
    <name type="scientific">Malus domestica</name>
    <name type="common">Apple</name>
    <name type="synonym">Pyrus malus</name>
    <dbReference type="NCBI Taxonomy" id="3750"/>
    <lineage>
        <taxon>Eukaryota</taxon>
        <taxon>Viridiplantae</taxon>
        <taxon>Streptophyta</taxon>
        <taxon>Embryophyta</taxon>
        <taxon>Tracheophyta</taxon>
        <taxon>Spermatophyta</taxon>
        <taxon>Magnoliopsida</taxon>
        <taxon>eudicotyledons</taxon>
        <taxon>Gunneridae</taxon>
        <taxon>Pentapetalae</taxon>
        <taxon>rosids</taxon>
        <taxon>fabids</taxon>
        <taxon>Rosales</taxon>
        <taxon>Rosaceae</taxon>
        <taxon>Amygdaloideae</taxon>
        <taxon>Maleae</taxon>
        <taxon>Malus</taxon>
    </lineage>
</organism>
<name>A0A498KKJ2_MALDO</name>
<evidence type="ECO:0000313" key="2">
    <source>
        <dbReference type="Proteomes" id="UP000290289"/>
    </source>
</evidence>
<protein>
    <submittedName>
        <fullName evidence="1">Uncharacterized protein</fullName>
    </submittedName>
</protein>
<accession>A0A498KKJ2</accession>
<dbReference type="PANTHER" id="PTHR46043:SF5">
    <property type="entry name" value="ARM REPEAT SUPERFAMILY PROTEIN"/>
    <property type="match status" value="1"/>
</dbReference>
<proteinExistence type="predicted"/>
<reference evidence="1 2" key="1">
    <citation type="submission" date="2018-10" db="EMBL/GenBank/DDBJ databases">
        <title>A high-quality apple genome assembly.</title>
        <authorList>
            <person name="Hu J."/>
        </authorList>
    </citation>
    <scope>NUCLEOTIDE SEQUENCE [LARGE SCALE GENOMIC DNA]</scope>
    <source>
        <strain evidence="2">cv. HFTH1</strain>
        <tissue evidence="1">Young leaf</tissue>
    </source>
</reference>
<gene>
    <name evidence="1" type="ORF">DVH24_018184</name>
</gene>
<dbReference type="Proteomes" id="UP000290289">
    <property type="component" value="Chromosome 2"/>
</dbReference>
<keyword evidence="2" id="KW-1185">Reference proteome</keyword>
<comment type="caution">
    <text evidence="1">The sequence shown here is derived from an EMBL/GenBank/DDBJ whole genome shotgun (WGS) entry which is preliminary data.</text>
</comment>
<dbReference type="AlphaFoldDB" id="A0A498KKJ2"/>
<sequence>MMQSDLDMLSARLDIHARNLSEVYNVNVLTQRFAIVVSKPSNRVCGDDMRLSAKIVSVICGFRSYKVVLIGARIITPLIQVLECGSEVGKEEAAKSLQRLKS</sequence>
<dbReference type="EMBL" id="RDQH01000328">
    <property type="protein sequence ID" value="RXI06142.1"/>
    <property type="molecule type" value="Genomic_DNA"/>
</dbReference>
<dbReference type="PANTHER" id="PTHR46043">
    <property type="entry name" value="ARM REPEAT SUPERFAMILY PROTEIN"/>
    <property type="match status" value="1"/>
</dbReference>